<dbReference type="Proteomes" id="UP001327560">
    <property type="component" value="Chromosome 8"/>
</dbReference>
<name>A0AAQ3QLP6_9LILI</name>
<reference evidence="1 2" key="1">
    <citation type="submission" date="2023-10" db="EMBL/GenBank/DDBJ databases">
        <title>Chromosome-scale genome assembly provides insights into flower coloration mechanisms of Canna indica.</title>
        <authorList>
            <person name="Li C."/>
        </authorList>
    </citation>
    <scope>NUCLEOTIDE SEQUENCE [LARGE SCALE GENOMIC DNA]</scope>
    <source>
        <tissue evidence="1">Flower</tissue>
    </source>
</reference>
<dbReference type="EMBL" id="CP136897">
    <property type="protein sequence ID" value="WOL17331.1"/>
    <property type="molecule type" value="Genomic_DNA"/>
</dbReference>
<keyword evidence="2" id="KW-1185">Reference proteome</keyword>
<organism evidence="1 2">
    <name type="scientific">Canna indica</name>
    <name type="common">Indian-shot</name>
    <dbReference type="NCBI Taxonomy" id="4628"/>
    <lineage>
        <taxon>Eukaryota</taxon>
        <taxon>Viridiplantae</taxon>
        <taxon>Streptophyta</taxon>
        <taxon>Embryophyta</taxon>
        <taxon>Tracheophyta</taxon>
        <taxon>Spermatophyta</taxon>
        <taxon>Magnoliopsida</taxon>
        <taxon>Liliopsida</taxon>
        <taxon>Zingiberales</taxon>
        <taxon>Cannaceae</taxon>
        <taxon>Canna</taxon>
    </lineage>
</organism>
<accession>A0AAQ3QLP6</accession>
<dbReference type="PANTHER" id="PTHR10302:SF0">
    <property type="entry name" value="SINGLE-STRANDED DNA-BINDING PROTEIN, MITOCHONDRIAL"/>
    <property type="match status" value="1"/>
</dbReference>
<dbReference type="GO" id="GO:0042645">
    <property type="term" value="C:mitochondrial nucleoid"/>
    <property type="evidence" value="ECO:0007669"/>
    <property type="project" value="TreeGrafter"/>
</dbReference>
<evidence type="ECO:0000313" key="1">
    <source>
        <dbReference type="EMBL" id="WOL17331.1"/>
    </source>
</evidence>
<proteinExistence type="predicted"/>
<protein>
    <submittedName>
        <fullName evidence="1">Uncharacterized protein</fullName>
    </submittedName>
</protein>
<evidence type="ECO:0000313" key="2">
    <source>
        <dbReference type="Proteomes" id="UP001327560"/>
    </source>
</evidence>
<dbReference type="GO" id="GO:0003697">
    <property type="term" value="F:single-stranded DNA binding"/>
    <property type="evidence" value="ECO:0007669"/>
    <property type="project" value="InterPro"/>
</dbReference>
<dbReference type="PANTHER" id="PTHR10302">
    <property type="entry name" value="SINGLE-STRANDED DNA-BINDING PROTEIN"/>
    <property type="match status" value="1"/>
</dbReference>
<dbReference type="GO" id="GO:0006264">
    <property type="term" value="P:mitochondrial DNA replication"/>
    <property type="evidence" value="ECO:0007669"/>
    <property type="project" value="TreeGrafter"/>
</dbReference>
<dbReference type="AlphaFoldDB" id="A0AAQ3QLP6"/>
<dbReference type="InterPro" id="IPR011344">
    <property type="entry name" value="ssDNA-bd"/>
</dbReference>
<sequence>MSCLWKKPSISLNLVCCCPAPFPACCLVGRGEFEQERAKHPRPQEIPWSKDLANSVHLIEIVGSPVQIKDLSSGKVLAWTRLGVKKFASQTTWINLNSGTT</sequence>
<gene>
    <name evidence="1" type="ORF">Cni_G26122</name>
</gene>